<dbReference type="SUPFAM" id="SSF51126">
    <property type="entry name" value="Pectin lyase-like"/>
    <property type="match status" value="1"/>
</dbReference>
<name>A0ABW5TVA3_9SPHI</name>
<gene>
    <name evidence="5" type="ORF">ACFSSE_13550</name>
</gene>
<evidence type="ECO:0000313" key="6">
    <source>
        <dbReference type="Proteomes" id="UP001597546"/>
    </source>
</evidence>
<dbReference type="PANTHER" id="PTHR31683:SF18">
    <property type="entry name" value="PECTATE LYASE 21-RELATED"/>
    <property type="match status" value="1"/>
</dbReference>
<dbReference type="InterPro" id="IPR012334">
    <property type="entry name" value="Pectin_lyas_fold"/>
</dbReference>
<dbReference type="InterPro" id="IPR002022">
    <property type="entry name" value="Pec_lyase"/>
</dbReference>
<feature type="chain" id="PRO_5045498234" evidence="3">
    <location>
        <begin position="23"/>
        <end position="910"/>
    </location>
</feature>
<feature type="domain" description="Pectate lyase" evidence="4">
    <location>
        <begin position="395"/>
        <end position="614"/>
    </location>
</feature>
<keyword evidence="2" id="KW-0119">Carbohydrate metabolism</keyword>
<dbReference type="InterPro" id="IPR011050">
    <property type="entry name" value="Pectin_lyase_fold/virulence"/>
</dbReference>
<keyword evidence="6" id="KW-1185">Reference proteome</keyword>
<dbReference type="InterPro" id="IPR045032">
    <property type="entry name" value="PEL"/>
</dbReference>
<accession>A0ABW5TVA3</accession>
<sequence>MKSLKFFALFVVFVCSFLNLQAQTTLINTKFDNTSPINFLTSDGTPNATKAADGVCSKGMIQINPVQKIQLDVSSCSSLVVNMKSTSTSTRTVTIKYKKGNAATYTTLLPTVSVLAAQSFNLTTIYPDLVSNESISIIIEATSGNTQVHDLVLVSSGLSSANKITSFKMNNQVGNEVINATNNTVAVNVLAGTNLTNVAPASIAVSSFAGISPLATATRNFASNSPVTYTVTAENGTTKVWTVIVSEVSSTLKEITDFKLRNSQFGASIINKNAGTITVNIPDSVNLGSLTPYYIYLSDNAVISPGINTAQNFNNPVVYTVTAPDNTTKNWTVNVNKIDVTGFPVVNFNEVIGFASMTADGFTGPTTGGGAIISGRTKDTVYINGPAEFAKLCTILQNRIKYKTYSNNPLTIVLEAGIYTGTGGVESVWANEMLTIQEQENLTIIGRKNVILNFGINVKRSSNLIIRNITIQDYYDDGINIGEPETHHVWVDHCTVGHPTTLPADSEHPDGGIDVKDGASYVTISWTKYRNSWKTGLVGHSDNPAQGVIDAGRLKITYYANHFYHTNSRNPRVRFGEVHVLNNLQENVMLYGIAAANSASVYAENNFFLNTVWGMYADRAETDFKAVFGNNSDDKFTSKTGNYPATGLKQVGNEYDDSGLPLITAQLNSAMLNPSGRSVKFDEFNPSSVFTPSTYYAYTPMSASVTRKIVPLLAGADVVDFFPKAKTSTTLPLTFLAFDAKVENQYDPSVKLTWTTTNEINTKDFEILRKGDDGDFVKIATVPAENKSGIQNYLLMDRSPIMGNNYYQLRQNDNDGKFSNSKIVVASFTSKAVLKAYPNPTNEILNVLHQSADKNAFIKIVGTEGRVFIKQTVAEGTFNSLVNVVALKTGVYFMVFENEGLITSVKFIKQ</sequence>
<keyword evidence="3" id="KW-0732">Signal</keyword>
<evidence type="ECO:0000259" key="4">
    <source>
        <dbReference type="SMART" id="SM00656"/>
    </source>
</evidence>
<dbReference type="RefSeq" id="WP_379040326.1">
    <property type="nucleotide sequence ID" value="NZ_JBHSKW010000003.1"/>
</dbReference>
<evidence type="ECO:0000313" key="5">
    <source>
        <dbReference type="EMBL" id="MFD2732728.1"/>
    </source>
</evidence>
<dbReference type="Pfam" id="PF18962">
    <property type="entry name" value="Por_Secre_tail"/>
    <property type="match status" value="1"/>
</dbReference>
<comment type="caution">
    <text evidence="5">The sequence shown here is derived from an EMBL/GenBank/DDBJ whole genome shotgun (WGS) entry which is preliminary data.</text>
</comment>
<organism evidence="5 6">
    <name type="scientific">Pedobacter alpinus</name>
    <dbReference type="NCBI Taxonomy" id="1590643"/>
    <lineage>
        <taxon>Bacteria</taxon>
        <taxon>Pseudomonadati</taxon>
        <taxon>Bacteroidota</taxon>
        <taxon>Sphingobacteriia</taxon>
        <taxon>Sphingobacteriales</taxon>
        <taxon>Sphingobacteriaceae</taxon>
        <taxon>Pedobacter</taxon>
    </lineage>
</organism>
<dbReference type="NCBIfam" id="TIGR04183">
    <property type="entry name" value="Por_Secre_tail"/>
    <property type="match status" value="1"/>
</dbReference>
<keyword evidence="2" id="KW-0964">Secreted</keyword>
<dbReference type="Pfam" id="PF00544">
    <property type="entry name" value="Pectate_lyase_4"/>
    <property type="match status" value="1"/>
</dbReference>
<evidence type="ECO:0000256" key="1">
    <source>
        <dbReference type="ARBA" id="ARBA00023239"/>
    </source>
</evidence>
<dbReference type="Proteomes" id="UP001597546">
    <property type="component" value="Unassembled WGS sequence"/>
</dbReference>
<dbReference type="PANTHER" id="PTHR31683">
    <property type="entry name" value="PECTATE LYASE 18-RELATED"/>
    <property type="match status" value="1"/>
</dbReference>
<protein>
    <submittedName>
        <fullName evidence="5">T9SS type A sorting domain-containing protein</fullName>
    </submittedName>
</protein>
<feature type="signal peptide" evidence="3">
    <location>
        <begin position="1"/>
        <end position="22"/>
    </location>
</feature>
<evidence type="ECO:0000256" key="2">
    <source>
        <dbReference type="RuleBase" id="RU361173"/>
    </source>
</evidence>
<dbReference type="SMART" id="SM00656">
    <property type="entry name" value="Amb_all"/>
    <property type="match status" value="1"/>
</dbReference>
<reference evidence="6" key="1">
    <citation type="journal article" date="2019" name="Int. J. Syst. Evol. Microbiol.">
        <title>The Global Catalogue of Microorganisms (GCM) 10K type strain sequencing project: providing services to taxonomists for standard genome sequencing and annotation.</title>
        <authorList>
            <consortium name="The Broad Institute Genomics Platform"/>
            <consortium name="The Broad Institute Genome Sequencing Center for Infectious Disease"/>
            <person name="Wu L."/>
            <person name="Ma J."/>
        </authorList>
    </citation>
    <scope>NUCLEOTIDE SEQUENCE [LARGE SCALE GENOMIC DNA]</scope>
    <source>
        <strain evidence="6">KCTC 42456</strain>
    </source>
</reference>
<dbReference type="EMBL" id="JBHULV010000046">
    <property type="protein sequence ID" value="MFD2732728.1"/>
    <property type="molecule type" value="Genomic_DNA"/>
</dbReference>
<comment type="similarity">
    <text evidence="2">Belongs to the polysaccharide lyase 1 family.</text>
</comment>
<keyword evidence="1 2" id="KW-0456">Lyase</keyword>
<dbReference type="InterPro" id="IPR026444">
    <property type="entry name" value="Secre_tail"/>
</dbReference>
<keyword evidence="2" id="KW-0624">Polysaccharide degradation</keyword>
<evidence type="ECO:0000256" key="3">
    <source>
        <dbReference type="SAM" id="SignalP"/>
    </source>
</evidence>
<proteinExistence type="inferred from homology"/>
<comment type="subcellular location">
    <subcellularLocation>
        <location evidence="2">Secreted</location>
    </subcellularLocation>
</comment>
<dbReference type="Gene3D" id="2.160.20.10">
    <property type="entry name" value="Single-stranded right-handed beta-helix, Pectin lyase-like"/>
    <property type="match status" value="1"/>
</dbReference>
<dbReference type="Gene3D" id="2.60.40.2340">
    <property type="match status" value="2"/>
</dbReference>